<dbReference type="Gene3D" id="3.40.50.150">
    <property type="entry name" value="Vaccinia Virus protein VP39"/>
    <property type="match status" value="1"/>
</dbReference>
<dbReference type="InterPro" id="IPR036390">
    <property type="entry name" value="WH_DNA-bd_sf"/>
</dbReference>
<evidence type="ECO:0000259" key="4">
    <source>
        <dbReference type="Pfam" id="PF00891"/>
    </source>
</evidence>
<evidence type="ECO:0000313" key="7">
    <source>
        <dbReference type="Proteomes" id="UP000054172"/>
    </source>
</evidence>
<keyword evidence="2" id="KW-0808">Transferase</keyword>
<keyword evidence="1 6" id="KW-0489">Methyltransferase</keyword>
<dbReference type="Proteomes" id="UP000054172">
    <property type="component" value="Unassembled WGS sequence"/>
</dbReference>
<evidence type="ECO:0000256" key="1">
    <source>
        <dbReference type="ARBA" id="ARBA00022603"/>
    </source>
</evidence>
<keyword evidence="3" id="KW-0949">S-adenosyl-L-methionine</keyword>
<dbReference type="SUPFAM" id="SSF46785">
    <property type="entry name" value="Winged helix' DNA-binding domain"/>
    <property type="match status" value="1"/>
</dbReference>
<dbReference type="Gene3D" id="1.10.10.10">
    <property type="entry name" value="Winged helix-like DNA-binding domain superfamily/Winged helix DNA-binding domain"/>
    <property type="match status" value="1"/>
</dbReference>
<dbReference type="PANTHER" id="PTHR43712">
    <property type="entry name" value="PUTATIVE (AFU_ORTHOLOGUE AFUA_4G14580)-RELATED"/>
    <property type="match status" value="1"/>
</dbReference>
<dbReference type="PATRIC" id="fig|1702214.3.peg.998"/>
<dbReference type="PROSITE" id="PS51683">
    <property type="entry name" value="SAM_OMT_II"/>
    <property type="match status" value="1"/>
</dbReference>
<dbReference type="EMBL" id="LIIK01000036">
    <property type="protein sequence ID" value="KQM08477.1"/>
    <property type="molecule type" value="Genomic_DNA"/>
</dbReference>
<gene>
    <name evidence="6" type="ORF">AL399_07125</name>
</gene>
<dbReference type="InterPro" id="IPR049480">
    <property type="entry name" value="BVU_1015-like_N"/>
</dbReference>
<dbReference type="Pfam" id="PF21212">
    <property type="entry name" value="Dimerisation2-like_dom"/>
    <property type="match status" value="1"/>
</dbReference>
<dbReference type="AlphaFoldDB" id="A0A0Q4B6E0"/>
<evidence type="ECO:0000256" key="3">
    <source>
        <dbReference type="ARBA" id="ARBA00022691"/>
    </source>
</evidence>
<evidence type="ECO:0000259" key="5">
    <source>
        <dbReference type="Pfam" id="PF21212"/>
    </source>
</evidence>
<evidence type="ECO:0000313" key="6">
    <source>
        <dbReference type="EMBL" id="KQM08477.1"/>
    </source>
</evidence>
<keyword evidence="7" id="KW-1185">Reference proteome</keyword>
<dbReference type="STRING" id="1702214.AL399_07125"/>
<feature type="domain" description="BVU-1015-like N-terminal dimerisation-like" evidence="5">
    <location>
        <begin position="32"/>
        <end position="103"/>
    </location>
</feature>
<dbReference type="SUPFAM" id="SSF53335">
    <property type="entry name" value="S-adenosyl-L-methionine-dependent methyltransferases"/>
    <property type="match status" value="1"/>
</dbReference>
<dbReference type="InterPro" id="IPR001077">
    <property type="entry name" value="COMT_C"/>
</dbReference>
<name>A0A0Q4B6E0_9BACT</name>
<evidence type="ECO:0000256" key="2">
    <source>
        <dbReference type="ARBA" id="ARBA00022679"/>
    </source>
</evidence>
<reference evidence="6" key="1">
    <citation type="submission" date="2015-08" db="EMBL/GenBank/DDBJ databases">
        <title>Candidatus Bacteriodes Periocalifornicus.</title>
        <authorList>
            <person name="McLean J.S."/>
            <person name="Kelley S."/>
        </authorList>
    </citation>
    <scope>NUCLEOTIDE SEQUENCE [LARGE SCALE GENOMIC DNA]</scope>
    <source>
        <strain evidence="6">12B</strain>
    </source>
</reference>
<accession>A0A0Q4B6E0</accession>
<protein>
    <submittedName>
        <fullName evidence="6">Methyltransferase</fullName>
    </submittedName>
</protein>
<dbReference type="Pfam" id="PF00891">
    <property type="entry name" value="Methyltransf_2"/>
    <property type="match status" value="1"/>
</dbReference>
<feature type="domain" description="O-methyltransferase C-terminal" evidence="4">
    <location>
        <begin position="190"/>
        <end position="315"/>
    </location>
</feature>
<organism evidence="6 7">
    <name type="scientific">Candidatus [Bacteroides] periocalifornicus</name>
    <dbReference type="NCBI Taxonomy" id="1702214"/>
    <lineage>
        <taxon>Bacteria</taxon>
        <taxon>Pseudomonadati</taxon>
        <taxon>Bacteroidota</taxon>
    </lineage>
</organism>
<comment type="caution">
    <text evidence="6">The sequence shown here is derived from an EMBL/GenBank/DDBJ whole genome shotgun (WGS) entry which is preliminary data.</text>
</comment>
<dbReference type="Gene3D" id="1.20.58.1390">
    <property type="match status" value="1"/>
</dbReference>
<dbReference type="InterPro" id="IPR016461">
    <property type="entry name" value="COMT-like"/>
</dbReference>
<proteinExistence type="predicted"/>
<dbReference type="InterPro" id="IPR029063">
    <property type="entry name" value="SAM-dependent_MTases_sf"/>
</dbReference>
<dbReference type="CDD" id="cd02440">
    <property type="entry name" value="AdoMet_MTases"/>
    <property type="match status" value="1"/>
</dbReference>
<dbReference type="InterPro" id="IPR036388">
    <property type="entry name" value="WH-like_DNA-bd_sf"/>
</dbReference>
<dbReference type="PANTHER" id="PTHR43712:SF2">
    <property type="entry name" value="O-METHYLTRANSFERASE CICE"/>
    <property type="match status" value="1"/>
</dbReference>
<dbReference type="GO" id="GO:0032259">
    <property type="term" value="P:methylation"/>
    <property type="evidence" value="ECO:0007669"/>
    <property type="project" value="UniProtKB-KW"/>
</dbReference>
<dbReference type="GO" id="GO:0008171">
    <property type="term" value="F:O-methyltransferase activity"/>
    <property type="evidence" value="ECO:0007669"/>
    <property type="project" value="InterPro"/>
</dbReference>
<sequence>MDTEERIPASIAPEDAVAQRYARDRVTAQQAQLLAEQIAFGPVLFQTARVLLGRGTLESLAERADGYTLPELAQKAKLSEYAMRVLLESALTAGIVLHHDDRWLLGKVGWFLLRSAMTRVNINFVHDVCYQGLFSLEESLEEGRPVGLKHFGTWDTIYQGLSQLPPTVLESWLAFDHYYSDQSFGQALSIVFARPVHRLLDVGGNTGRWALRCVQHSPEVRVTIMDLPGQLGIMQKQVAQLPGGDRIDGYAADMLDAGLCFPKGYDAVWMSQFLDCFSVDDAQRIVERAAESLAKDSRLYILEPLWDRQRYETASFSQTQISPYFTTMANGCSKLFDSGTLLGIVSRAGLELESMTDGLGVGHSLLCCRLKG</sequence>